<dbReference type="AlphaFoldDB" id="A0A1X1WKX0"/>
<reference evidence="2 3" key="1">
    <citation type="submission" date="2016-01" db="EMBL/GenBank/DDBJ databases">
        <title>The new phylogeny of the genus Mycobacterium.</title>
        <authorList>
            <person name="Tarcisio F."/>
            <person name="Conor M."/>
            <person name="Antonella G."/>
            <person name="Elisabetta G."/>
            <person name="Giulia F.S."/>
            <person name="Sara T."/>
            <person name="Anna F."/>
            <person name="Clotilde B."/>
            <person name="Roberto B."/>
            <person name="Veronica D.S."/>
            <person name="Fabio R."/>
            <person name="Monica P."/>
            <person name="Olivier J."/>
            <person name="Enrico T."/>
            <person name="Nicola S."/>
        </authorList>
    </citation>
    <scope>NUCLEOTIDE SEQUENCE [LARGE SCALE GENOMIC DNA]</scope>
    <source>
        <strain evidence="2 3">DSM 44160</strain>
    </source>
</reference>
<protein>
    <submittedName>
        <fullName evidence="2">Uncharacterized protein</fullName>
    </submittedName>
</protein>
<dbReference type="Proteomes" id="UP000193928">
    <property type="component" value="Unassembled WGS sequence"/>
</dbReference>
<keyword evidence="3" id="KW-1185">Reference proteome</keyword>
<sequence length="187" mass="20975">MFQSLHALGDLVRHQRKDINAKLGHRSTGVAACALLDELAALIATITDKVPADARPTRSAIMDYGDRAIAIMQSTQRTMDELAKLLDEGGAAVYQQRQPQTRLIARIESESYAVDSTDFTTVTDAKSYAVLKNSDAPALHVQIEADRIAREEQARIYQQRLQRMETAIENTETEYAQRIRQLAVRFE</sequence>
<organism evidence="2 3">
    <name type="scientific">Mycobacterium gordonae</name>
    <dbReference type="NCBI Taxonomy" id="1778"/>
    <lineage>
        <taxon>Bacteria</taxon>
        <taxon>Bacillati</taxon>
        <taxon>Actinomycetota</taxon>
        <taxon>Actinomycetes</taxon>
        <taxon>Mycobacteriales</taxon>
        <taxon>Mycobacteriaceae</taxon>
        <taxon>Mycobacterium</taxon>
    </lineage>
</organism>
<name>A0A1X1WKX0_MYCGO</name>
<dbReference type="RefSeq" id="WP_085087840.1">
    <property type="nucleotide sequence ID" value="NZ_JACKSU010000055.1"/>
</dbReference>
<feature type="coiled-coil region" evidence="1">
    <location>
        <begin position="154"/>
        <end position="181"/>
    </location>
</feature>
<keyword evidence="1" id="KW-0175">Coiled coil</keyword>
<proteinExistence type="predicted"/>
<evidence type="ECO:0000313" key="3">
    <source>
        <dbReference type="Proteomes" id="UP000193928"/>
    </source>
</evidence>
<evidence type="ECO:0000256" key="1">
    <source>
        <dbReference type="SAM" id="Coils"/>
    </source>
</evidence>
<comment type="caution">
    <text evidence="2">The sequence shown here is derived from an EMBL/GenBank/DDBJ whole genome shotgun (WGS) entry which is preliminary data.</text>
</comment>
<accession>A0A1X1WKX0</accession>
<dbReference type="EMBL" id="LQOY01000076">
    <property type="protein sequence ID" value="ORV87210.1"/>
    <property type="molecule type" value="Genomic_DNA"/>
</dbReference>
<gene>
    <name evidence="2" type="ORF">AWC08_23035</name>
</gene>
<evidence type="ECO:0000313" key="2">
    <source>
        <dbReference type="EMBL" id="ORV87210.1"/>
    </source>
</evidence>